<keyword evidence="2" id="KW-1185">Reference proteome</keyword>
<protein>
    <submittedName>
        <fullName evidence="1">Uncharacterized protein</fullName>
    </submittedName>
</protein>
<reference evidence="1" key="1">
    <citation type="submission" date="2023-06" db="EMBL/GenBank/DDBJ databases">
        <title>Genome-scale phylogeny and comparative genomics of the fungal order Sordariales.</title>
        <authorList>
            <consortium name="Lawrence Berkeley National Laboratory"/>
            <person name="Hensen N."/>
            <person name="Bonometti L."/>
            <person name="Westerberg I."/>
            <person name="Brannstrom I.O."/>
            <person name="Guillou S."/>
            <person name="Cros-Aarteil S."/>
            <person name="Calhoun S."/>
            <person name="Haridas S."/>
            <person name="Kuo A."/>
            <person name="Mondo S."/>
            <person name="Pangilinan J."/>
            <person name="Riley R."/>
            <person name="Labutti K."/>
            <person name="Andreopoulos B."/>
            <person name="Lipzen A."/>
            <person name="Chen C."/>
            <person name="Yanf M."/>
            <person name="Daum C."/>
            <person name="Ng V."/>
            <person name="Clum A."/>
            <person name="Steindorff A."/>
            <person name="Ohm R."/>
            <person name="Martin F."/>
            <person name="Silar P."/>
            <person name="Natvig D."/>
            <person name="Lalanne C."/>
            <person name="Gautier V."/>
            <person name="Ament-Velasquez S.L."/>
            <person name="Kruys A."/>
            <person name="Hutchinson M.I."/>
            <person name="Powell A.J."/>
            <person name="Barry K."/>
            <person name="Miller A.N."/>
            <person name="Grigoriev I.V."/>
            <person name="Debuchy R."/>
            <person name="Gladieux P."/>
            <person name="Thoren M.H."/>
            <person name="Johannesson H."/>
        </authorList>
    </citation>
    <scope>NUCLEOTIDE SEQUENCE</scope>
    <source>
        <strain evidence="1">PSN4</strain>
    </source>
</reference>
<sequence length="299" mass="33118">MASLSLPNGAPEGPRRRMYLFRSTLSLFQCSNAASTSGSGPQPHDITRWEETTDLSQIYSIPQILWPCFDIKCHIGVIIIADKICADTSMSLAQKLLAGRVFEHAGPSMRTGREAVGRGLDMKGLNGITGLEFVGWTARQDRELDGYLQQLVSAGRDINSKPPYNPIFWNCHDISCRFVRAVVTEDSDLAPLCDITAAFERAKFNVRMTVEVVVGTAENFLLNAVASMAGLGFPHAALWLYNKAVGIHARHVMWRQGVLLRRTCLAELEGQFPGLRELRVIEGEWDAFVKSIPALYPPL</sequence>
<evidence type="ECO:0000313" key="2">
    <source>
        <dbReference type="Proteomes" id="UP001239445"/>
    </source>
</evidence>
<comment type="caution">
    <text evidence="1">The sequence shown here is derived from an EMBL/GenBank/DDBJ whole genome shotgun (WGS) entry which is preliminary data.</text>
</comment>
<accession>A0AAJ0FCI4</accession>
<dbReference type="EMBL" id="MU839832">
    <property type="protein sequence ID" value="KAK1756509.1"/>
    <property type="molecule type" value="Genomic_DNA"/>
</dbReference>
<dbReference type="AlphaFoldDB" id="A0AAJ0FCI4"/>
<name>A0AAJ0FCI4_9PEZI</name>
<dbReference type="Proteomes" id="UP001239445">
    <property type="component" value="Unassembled WGS sequence"/>
</dbReference>
<evidence type="ECO:0000313" key="1">
    <source>
        <dbReference type="EMBL" id="KAK1756509.1"/>
    </source>
</evidence>
<organism evidence="1 2">
    <name type="scientific">Echria macrotheca</name>
    <dbReference type="NCBI Taxonomy" id="438768"/>
    <lineage>
        <taxon>Eukaryota</taxon>
        <taxon>Fungi</taxon>
        <taxon>Dikarya</taxon>
        <taxon>Ascomycota</taxon>
        <taxon>Pezizomycotina</taxon>
        <taxon>Sordariomycetes</taxon>
        <taxon>Sordariomycetidae</taxon>
        <taxon>Sordariales</taxon>
        <taxon>Schizotheciaceae</taxon>
        <taxon>Echria</taxon>
    </lineage>
</organism>
<proteinExistence type="predicted"/>
<gene>
    <name evidence="1" type="ORF">QBC47DRAFT_380078</name>
</gene>